<evidence type="ECO:0000313" key="2">
    <source>
        <dbReference type="Proteomes" id="UP000284684"/>
    </source>
</evidence>
<protein>
    <submittedName>
        <fullName evidence="1">Uncharacterized protein</fullName>
    </submittedName>
</protein>
<dbReference type="EMBL" id="MOBI01000021">
    <property type="protein sequence ID" value="ROM93890.1"/>
    <property type="molecule type" value="Genomic_DNA"/>
</dbReference>
<comment type="caution">
    <text evidence="1">The sequence shown here is derived from an EMBL/GenBank/DDBJ whole genome shotgun (WGS) entry which is preliminary data.</text>
</comment>
<dbReference type="SUPFAM" id="SSF52172">
    <property type="entry name" value="CheY-like"/>
    <property type="match status" value="1"/>
</dbReference>
<proteinExistence type="predicted"/>
<gene>
    <name evidence="1" type="ORF">BK658_19725</name>
</gene>
<dbReference type="InterPro" id="IPR011006">
    <property type="entry name" value="CheY-like_superfamily"/>
</dbReference>
<accession>A0A423GNH3</accession>
<name>A0A423GNH3_9PSED</name>
<reference evidence="1 2" key="1">
    <citation type="submission" date="2016-10" db="EMBL/GenBank/DDBJ databases">
        <title>Comparative genome analysis of multiple Pseudomonas spp. focuses on biocontrol and plant growth promoting traits.</title>
        <authorList>
            <person name="Tao X.-Y."/>
            <person name="Taylor C.G."/>
        </authorList>
    </citation>
    <scope>NUCLEOTIDE SEQUENCE [LARGE SCALE GENOMIC DNA]</scope>
    <source>
        <strain evidence="1 2">37D10</strain>
    </source>
</reference>
<organism evidence="1 2">
    <name type="scientific">Pseudomonas brassicacearum</name>
    <dbReference type="NCBI Taxonomy" id="930166"/>
    <lineage>
        <taxon>Bacteria</taxon>
        <taxon>Pseudomonadati</taxon>
        <taxon>Pseudomonadota</taxon>
        <taxon>Gammaproteobacteria</taxon>
        <taxon>Pseudomonadales</taxon>
        <taxon>Pseudomonadaceae</taxon>
        <taxon>Pseudomonas</taxon>
    </lineage>
</organism>
<sequence>MTLLDKTLRIIVADKYQEHRLYIEKSLNKFGYFRIATASSYEEALKLTQVDTCLVELLIIDEHLLGADRDRQLDCDGSRLGAKHTLTYRSRSQATGLVLAGMSQLQPFMLPNLPDRQSLKMLMSIIDNSVMGDKRRLASTLGLGLP</sequence>
<dbReference type="RefSeq" id="WP_123583904.1">
    <property type="nucleotide sequence ID" value="NZ_MOBI01000021.1"/>
</dbReference>
<dbReference type="AlphaFoldDB" id="A0A423GNH3"/>
<evidence type="ECO:0000313" key="1">
    <source>
        <dbReference type="EMBL" id="ROM93890.1"/>
    </source>
</evidence>
<dbReference type="Proteomes" id="UP000284684">
    <property type="component" value="Unassembled WGS sequence"/>
</dbReference>